<protein>
    <recommendedName>
        <fullName evidence="3">Tetratricopeptide repeat protein</fullName>
    </recommendedName>
</protein>
<dbReference type="RefSeq" id="WP_167231763.1">
    <property type="nucleotide sequence ID" value="NZ_VUYU01000035.1"/>
</dbReference>
<keyword evidence="2" id="KW-1185">Reference proteome</keyword>
<proteinExistence type="predicted"/>
<dbReference type="EMBL" id="VUYU01000035">
    <property type="protein sequence ID" value="NHZ37857.1"/>
    <property type="molecule type" value="Genomic_DNA"/>
</dbReference>
<gene>
    <name evidence="1" type="ORF">F0185_30300</name>
</gene>
<evidence type="ECO:0000313" key="1">
    <source>
        <dbReference type="EMBL" id="NHZ37857.1"/>
    </source>
</evidence>
<evidence type="ECO:0008006" key="3">
    <source>
        <dbReference type="Google" id="ProtNLM"/>
    </source>
</evidence>
<dbReference type="Proteomes" id="UP000785613">
    <property type="component" value="Unassembled WGS sequence"/>
</dbReference>
<evidence type="ECO:0000313" key="2">
    <source>
        <dbReference type="Proteomes" id="UP000785613"/>
    </source>
</evidence>
<comment type="caution">
    <text evidence="1">The sequence shown here is derived from an EMBL/GenBank/DDBJ whole genome shotgun (WGS) entry which is preliminary data.</text>
</comment>
<name>A0ABX0LTR0_9BURK</name>
<organism evidence="1 2">
    <name type="scientific">Massilia rubra</name>
    <dbReference type="NCBI Taxonomy" id="2607910"/>
    <lineage>
        <taxon>Bacteria</taxon>
        <taxon>Pseudomonadati</taxon>
        <taxon>Pseudomonadota</taxon>
        <taxon>Betaproteobacteria</taxon>
        <taxon>Burkholderiales</taxon>
        <taxon>Oxalobacteraceae</taxon>
        <taxon>Telluria group</taxon>
        <taxon>Massilia</taxon>
    </lineage>
</organism>
<reference evidence="1 2" key="1">
    <citation type="submission" date="2019-09" db="EMBL/GenBank/DDBJ databases">
        <title>Taxonomy of Antarctic Massilia spp.: description of Massilia rubra sp. nov., Massilia aquatica sp. nov., Massilia mucilaginosa sp. nov., Massilia frigida sp. nov. isolated from streams, lakes and regoliths.</title>
        <authorList>
            <person name="Holochova P."/>
            <person name="Sedlacek I."/>
            <person name="Kralova S."/>
            <person name="Maslanova I."/>
            <person name="Busse H.-J."/>
            <person name="Stankova E."/>
            <person name="Vrbovska V."/>
            <person name="Kovarovic V."/>
            <person name="Bartak M."/>
            <person name="Svec P."/>
            <person name="Pantucek R."/>
        </authorList>
    </citation>
    <scope>NUCLEOTIDE SEQUENCE [LARGE SCALE GENOMIC DNA]</scope>
    <source>
        <strain evidence="1 2">CCM 8692</strain>
    </source>
</reference>
<sequence length="233" mass="25774">MTALTRFSDAEDALHEGRHDEALQGFIWFYQHALDEDPALEEIRYYLVGMWAELGRAYPKALDALRTVRADKAKALLAGANDREAFWDIVIIDSELGDTAATYQFYKALAAASPVFAADCALIAMPAIVEARDYALAAKLMPPAEPFVREMARVLEQDIAAIKQRPFSHLPERRAEITTYVSEVRRVLTVLAGNGELDEAASIKALAVSLIKNPSVRREVAAGLNKRSRARVS</sequence>
<accession>A0ABX0LTR0</accession>